<accession>A0A409X3C6</accession>
<evidence type="ECO:0000313" key="2">
    <source>
        <dbReference type="EMBL" id="PPQ85257.1"/>
    </source>
</evidence>
<proteinExistence type="predicted"/>
<keyword evidence="1" id="KW-0812">Transmembrane</keyword>
<dbReference type="InParanoid" id="A0A409X3C6"/>
<keyword evidence="1" id="KW-0472">Membrane</keyword>
<reference evidence="2 3" key="1">
    <citation type="journal article" date="2018" name="Evol. Lett.">
        <title>Horizontal gene cluster transfer increased hallucinogenic mushroom diversity.</title>
        <authorList>
            <person name="Reynolds H.T."/>
            <person name="Vijayakumar V."/>
            <person name="Gluck-Thaler E."/>
            <person name="Korotkin H.B."/>
            <person name="Matheny P.B."/>
            <person name="Slot J.C."/>
        </authorList>
    </citation>
    <scope>NUCLEOTIDE SEQUENCE [LARGE SCALE GENOMIC DNA]</scope>
    <source>
        <strain evidence="2 3">2631</strain>
    </source>
</reference>
<dbReference type="Proteomes" id="UP000283269">
    <property type="component" value="Unassembled WGS sequence"/>
</dbReference>
<feature type="transmembrane region" description="Helical" evidence="1">
    <location>
        <begin position="15"/>
        <end position="34"/>
    </location>
</feature>
<sequence>MSPRIPALLKEDLPLLFASTLHLRTFSSLLALALSKVMTHIVKNLRKNSTNYHYHVSELPGTPQMMDPLLPAAPPHLFPFLSFSRNLSFPQKKYDGRNSHADKILKSYPASSLDNRPTKSITDYRQPDKHINKTFWNPDFGSATRTLSAFSNFSKFRKSLAPLTWNLCSRSLAVCMIMLMLMLMFMTFDTGDADAGGWDSGSSTLALASASSIPQPLAALRTLRTRGVSNG</sequence>
<keyword evidence="1" id="KW-1133">Transmembrane helix</keyword>
<name>A0A409X3C6_PSICY</name>
<dbReference type="AlphaFoldDB" id="A0A409X3C6"/>
<organism evidence="2 3">
    <name type="scientific">Psilocybe cyanescens</name>
    <dbReference type="NCBI Taxonomy" id="93625"/>
    <lineage>
        <taxon>Eukaryota</taxon>
        <taxon>Fungi</taxon>
        <taxon>Dikarya</taxon>
        <taxon>Basidiomycota</taxon>
        <taxon>Agaricomycotina</taxon>
        <taxon>Agaricomycetes</taxon>
        <taxon>Agaricomycetidae</taxon>
        <taxon>Agaricales</taxon>
        <taxon>Agaricineae</taxon>
        <taxon>Strophariaceae</taxon>
        <taxon>Psilocybe</taxon>
    </lineage>
</organism>
<feature type="transmembrane region" description="Helical" evidence="1">
    <location>
        <begin position="167"/>
        <end position="188"/>
    </location>
</feature>
<comment type="caution">
    <text evidence="2">The sequence shown here is derived from an EMBL/GenBank/DDBJ whole genome shotgun (WGS) entry which is preliminary data.</text>
</comment>
<evidence type="ECO:0000313" key="3">
    <source>
        <dbReference type="Proteomes" id="UP000283269"/>
    </source>
</evidence>
<dbReference type="EMBL" id="NHYD01002737">
    <property type="protein sequence ID" value="PPQ85257.1"/>
    <property type="molecule type" value="Genomic_DNA"/>
</dbReference>
<keyword evidence="3" id="KW-1185">Reference proteome</keyword>
<gene>
    <name evidence="2" type="ORF">CVT25_010030</name>
</gene>
<evidence type="ECO:0000256" key="1">
    <source>
        <dbReference type="SAM" id="Phobius"/>
    </source>
</evidence>
<protein>
    <submittedName>
        <fullName evidence="2">Uncharacterized protein</fullName>
    </submittedName>
</protein>